<feature type="region of interest" description="Disordered" evidence="1">
    <location>
        <begin position="1"/>
        <end position="40"/>
    </location>
</feature>
<feature type="compositionally biased region" description="Pro residues" evidence="1">
    <location>
        <begin position="1"/>
        <end position="12"/>
    </location>
</feature>
<gene>
    <name evidence="2" type="ORF">TrST_g9092</name>
</gene>
<keyword evidence="3" id="KW-1185">Reference proteome</keyword>
<sequence>MLPRPRPSPNPYPRRRSTSLYAPLPCSPPPRTYPRKLGTPLSSLPAASAFTSAKALLDADISPPSAPAEKGPKSCSGRLESGLQTSPILPLRTSKLKKRKRLPPPSPSPPPEQVLCVYLSSTVSYLTSKAVLEVYTPSCPLVLITLPLHLISRQSLEKGTVLLLTNISKKSDTRYIYDWSLQSAGLNTLTVLIKSSELTPATFNNLDSLRTLILPCLSTFGTSRLDPTSISDLILEYNKSMSSSKVQVKEPRHVNCSRVKLNNFNVIKGKRGKFFQDVKNVHSCIVTTNSRTGGWGGGGDVLENECACDGMVLTNLDKANFTKLKEHEDEHLVNLFNLGLERKDADYNYYGNSWKGGEGDVLVWNAASYFDVVGGEGKDGDGDEDGDDIPSFSDYTCTSPASNFYISGTPVEKIASFLRGEALDYRGDVKVNINMGEYYMSKRALKDFFFGVAGAKLKEHEEEFQQLFNDCMAEKISFEWKVGNGRITSVKLVELT</sequence>
<dbReference type="EMBL" id="BRXY01000072">
    <property type="protein sequence ID" value="GMH61568.1"/>
    <property type="molecule type" value="Genomic_DNA"/>
</dbReference>
<comment type="caution">
    <text evidence="2">The sequence shown here is derived from an EMBL/GenBank/DDBJ whole genome shotgun (WGS) entry which is preliminary data.</text>
</comment>
<evidence type="ECO:0000313" key="3">
    <source>
        <dbReference type="Proteomes" id="UP001165085"/>
    </source>
</evidence>
<evidence type="ECO:0000313" key="2">
    <source>
        <dbReference type="EMBL" id="GMH61568.1"/>
    </source>
</evidence>
<accession>A0A9W7A2N8</accession>
<protein>
    <submittedName>
        <fullName evidence="2">Uncharacterized protein</fullName>
    </submittedName>
</protein>
<dbReference type="OrthoDB" id="10462936at2759"/>
<name>A0A9W7A2N8_9STRA</name>
<dbReference type="Proteomes" id="UP001165085">
    <property type="component" value="Unassembled WGS sequence"/>
</dbReference>
<evidence type="ECO:0000256" key="1">
    <source>
        <dbReference type="SAM" id="MobiDB-lite"/>
    </source>
</evidence>
<dbReference type="AlphaFoldDB" id="A0A9W7A2N8"/>
<proteinExistence type="predicted"/>
<feature type="region of interest" description="Disordered" evidence="1">
    <location>
        <begin position="60"/>
        <end position="110"/>
    </location>
</feature>
<organism evidence="2 3">
    <name type="scientific">Triparma strigata</name>
    <dbReference type="NCBI Taxonomy" id="1606541"/>
    <lineage>
        <taxon>Eukaryota</taxon>
        <taxon>Sar</taxon>
        <taxon>Stramenopiles</taxon>
        <taxon>Ochrophyta</taxon>
        <taxon>Bolidophyceae</taxon>
        <taxon>Parmales</taxon>
        <taxon>Triparmaceae</taxon>
        <taxon>Triparma</taxon>
    </lineage>
</organism>
<reference evidence="3" key="1">
    <citation type="journal article" date="2023" name="Commun. Biol.">
        <title>Genome analysis of Parmales, the sister group of diatoms, reveals the evolutionary specialization of diatoms from phago-mixotrophs to photoautotrophs.</title>
        <authorList>
            <person name="Ban H."/>
            <person name="Sato S."/>
            <person name="Yoshikawa S."/>
            <person name="Yamada K."/>
            <person name="Nakamura Y."/>
            <person name="Ichinomiya M."/>
            <person name="Sato N."/>
            <person name="Blanc-Mathieu R."/>
            <person name="Endo H."/>
            <person name="Kuwata A."/>
            <person name="Ogata H."/>
        </authorList>
    </citation>
    <scope>NUCLEOTIDE SEQUENCE [LARGE SCALE GENOMIC DNA]</scope>
    <source>
        <strain evidence="3">NIES 3701</strain>
    </source>
</reference>